<evidence type="ECO:0008006" key="3">
    <source>
        <dbReference type="Google" id="ProtNLM"/>
    </source>
</evidence>
<reference evidence="2" key="1">
    <citation type="journal article" date="2019" name="Int. J. Syst. Evol. Microbiol.">
        <title>The Global Catalogue of Microorganisms (GCM) 10K type strain sequencing project: providing services to taxonomists for standard genome sequencing and annotation.</title>
        <authorList>
            <consortium name="The Broad Institute Genomics Platform"/>
            <consortium name="The Broad Institute Genome Sequencing Center for Infectious Disease"/>
            <person name="Wu L."/>
            <person name="Ma J."/>
        </authorList>
    </citation>
    <scope>NUCLEOTIDE SEQUENCE [LARGE SCALE GENOMIC DNA]</scope>
    <source>
        <strain evidence="2">KCTC 42082</strain>
    </source>
</reference>
<protein>
    <recommendedName>
        <fullName evidence="3">Flagellar protein FlaG</fullName>
    </recommendedName>
</protein>
<dbReference type="InterPro" id="IPR005186">
    <property type="entry name" value="FlaG"/>
</dbReference>
<name>A0ABQ3FRG7_9GAMM</name>
<sequence>MASSLAHSDPVEKIENAPLLEDAVAQLNQDFVLVGIEFDIHDDSGRIVTRVIDRESGEVIRQIPTEEVLVIARRAAHQQGRLLETVA</sequence>
<dbReference type="Proteomes" id="UP000604243">
    <property type="component" value="Unassembled WGS sequence"/>
</dbReference>
<dbReference type="EMBL" id="BMZM01000004">
    <property type="protein sequence ID" value="GHC33731.1"/>
    <property type="molecule type" value="Genomic_DNA"/>
</dbReference>
<proteinExistence type="predicted"/>
<keyword evidence="2" id="KW-1185">Reference proteome</keyword>
<dbReference type="PANTHER" id="PTHR37166">
    <property type="entry name" value="PROTEIN FLAG"/>
    <property type="match status" value="1"/>
</dbReference>
<organism evidence="1 2">
    <name type="scientific">Kushneria pakistanensis</name>
    <dbReference type="NCBI Taxonomy" id="1508770"/>
    <lineage>
        <taxon>Bacteria</taxon>
        <taxon>Pseudomonadati</taxon>
        <taxon>Pseudomonadota</taxon>
        <taxon>Gammaproteobacteria</taxon>
        <taxon>Oceanospirillales</taxon>
        <taxon>Halomonadaceae</taxon>
        <taxon>Kushneria</taxon>
    </lineage>
</organism>
<dbReference type="InterPro" id="IPR035924">
    <property type="entry name" value="FlaG-like_sf"/>
</dbReference>
<comment type="caution">
    <text evidence="1">The sequence shown here is derived from an EMBL/GenBank/DDBJ whole genome shotgun (WGS) entry which is preliminary data.</text>
</comment>
<dbReference type="PANTHER" id="PTHR37166:SF1">
    <property type="entry name" value="PROTEIN FLAG"/>
    <property type="match status" value="1"/>
</dbReference>
<dbReference type="Pfam" id="PF03646">
    <property type="entry name" value="FlaG"/>
    <property type="match status" value="1"/>
</dbReference>
<accession>A0ABQ3FRG7</accession>
<gene>
    <name evidence="1" type="ORF">GCM10010082_30580</name>
</gene>
<evidence type="ECO:0000313" key="1">
    <source>
        <dbReference type="EMBL" id="GHC33731.1"/>
    </source>
</evidence>
<dbReference type="Gene3D" id="3.30.160.170">
    <property type="entry name" value="FlaG-like"/>
    <property type="match status" value="1"/>
</dbReference>
<evidence type="ECO:0000313" key="2">
    <source>
        <dbReference type="Proteomes" id="UP000604243"/>
    </source>
</evidence>
<dbReference type="SUPFAM" id="SSF160214">
    <property type="entry name" value="FlaG-like"/>
    <property type="match status" value="1"/>
</dbReference>